<dbReference type="Proteomes" id="UP001299409">
    <property type="component" value="Unassembled WGS sequence"/>
</dbReference>
<evidence type="ECO:0000313" key="3">
    <source>
        <dbReference type="EMBL" id="MCB5444909.1"/>
    </source>
</evidence>
<keyword evidence="1" id="KW-0175">Coiled coil</keyword>
<dbReference type="Pfam" id="PF00753">
    <property type="entry name" value="Lactamase_B"/>
    <property type="match status" value="1"/>
</dbReference>
<gene>
    <name evidence="3" type="ORF">LIP50_01685</name>
</gene>
<name>A0ABS8CTY1_9FIRM</name>
<evidence type="ECO:0000259" key="2">
    <source>
        <dbReference type="Pfam" id="PF00753"/>
    </source>
</evidence>
<comment type="caution">
    <text evidence="3">The sequence shown here is derived from an EMBL/GenBank/DDBJ whole genome shotgun (WGS) entry which is preliminary data.</text>
</comment>
<accession>A0ABS8CTY1</accession>
<proteinExistence type="predicted"/>
<dbReference type="PANTHER" id="PTHR30619">
    <property type="entry name" value="DNA INTERNALIZATION/COMPETENCE PROTEIN COMEC/REC2"/>
    <property type="match status" value="1"/>
</dbReference>
<dbReference type="InterPro" id="IPR001279">
    <property type="entry name" value="Metallo-B-lactamas"/>
</dbReference>
<evidence type="ECO:0000313" key="4">
    <source>
        <dbReference type="Proteomes" id="UP001299409"/>
    </source>
</evidence>
<dbReference type="InterPro" id="IPR052159">
    <property type="entry name" value="Competence_DNA_uptake"/>
</dbReference>
<dbReference type="SUPFAM" id="SSF56281">
    <property type="entry name" value="Metallo-hydrolase/oxidoreductase"/>
    <property type="match status" value="1"/>
</dbReference>
<dbReference type="RefSeq" id="WP_226913931.1">
    <property type="nucleotide sequence ID" value="NZ_BAABXU010000001.1"/>
</dbReference>
<protein>
    <submittedName>
        <fullName evidence="3">MBL fold metallo-hydrolase</fullName>
    </submittedName>
</protein>
<dbReference type="EMBL" id="JAJBMB010000001">
    <property type="protein sequence ID" value="MCB5444909.1"/>
    <property type="molecule type" value="Genomic_DNA"/>
</dbReference>
<evidence type="ECO:0000256" key="1">
    <source>
        <dbReference type="SAM" id="Coils"/>
    </source>
</evidence>
<keyword evidence="4" id="KW-1185">Reference proteome</keyword>
<dbReference type="PANTHER" id="PTHR30619:SF1">
    <property type="entry name" value="RECOMBINATION PROTEIN 2"/>
    <property type="match status" value="1"/>
</dbReference>
<organism evidence="3 4">
    <name type="scientific">Intestinibacter bartlettii</name>
    <dbReference type="NCBI Taxonomy" id="261299"/>
    <lineage>
        <taxon>Bacteria</taxon>
        <taxon>Bacillati</taxon>
        <taxon>Bacillota</taxon>
        <taxon>Clostridia</taxon>
        <taxon>Peptostreptococcales</taxon>
        <taxon>Peptostreptococcaceae</taxon>
        <taxon>Intestinibacter</taxon>
    </lineage>
</organism>
<dbReference type="InterPro" id="IPR036866">
    <property type="entry name" value="RibonucZ/Hydroxyglut_hydro"/>
</dbReference>
<feature type="domain" description="Metallo-beta-lactamase" evidence="2">
    <location>
        <begin position="18"/>
        <end position="229"/>
    </location>
</feature>
<dbReference type="Gene3D" id="3.60.15.10">
    <property type="entry name" value="Ribonuclease Z/Hydroxyacylglutathione hydrolase-like"/>
    <property type="match status" value="1"/>
</dbReference>
<sequence length="285" mass="31875">MKVIVLSAKNYEDIKANNGDCFIIDNGKEIALFDCGCIEHAKRVIKYMDKRGIEKCVVVLSHNDDDHFDGIPYLIENEKVSKVITILLLKYVDEILDIIDDGRKNREKLKKQITEMYDNINELGNKDLLEEMEEGKKVIDGVTIVGPSKEYFLEANAKALDTTQGDTIDRETIVNAASVQVSVKIDNKKLLLSGDSSFAAIEDKVESYQYIQLPHHGKLVQAEKIFEAKDGDNSVVYIVSDNTGDTNGGSDKLPDKGYNIKNTKIDGDIELPLRSAHLTTRGCYL</sequence>
<reference evidence="3 4" key="1">
    <citation type="submission" date="2021-10" db="EMBL/GenBank/DDBJ databases">
        <title>Collection of gut derived symbiotic bacterial strains cultured from healthy donors.</title>
        <authorList>
            <person name="Lin H."/>
            <person name="Littmann E."/>
            <person name="Claire K."/>
            <person name="Pamer E."/>
        </authorList>
    </citation>
    <scope>NUCLEOTIDE SEQUENCE [LARGE SCALE GENOMIC DNA]</scope>
    <source>
        <strain evidence="3 4">MSK.17.68</strain>
    </source>
</reference>
<feature type="coiled-coil region" evidence="1">
    <location>
        <begin position="99"/>
        <end position="126"/>
    </location>
</feature>